<feature type="transmembrane region" description="Helical" evidence="6">
    <location>
        <begin position="406"/>
        <end position="423"/>
    </location>
</feature>
<evidence type="ECO:0000313" key="8">
    <source>
        <dbReference type="Proteomes" id="UP000054858"/>
    </source>
</evidence>
<feature type="transmembrane region" description="Helical" evidence="6">
    <location>
        <begin position="210"/>
        <end position="230"/>
    </location>
</feature>
<reference evidence="7 8" key="1">
    <citation type="submission" date="2015-11" db="EMBL/GenBank/DDBJ databases">
        <title>Genomic analysis of 38 Legionella species identifies large and diverse effector repertoires.</title>
        <authorList>
            <person name="Burstein D."/>
            <person name="Amaro F."/>
            <person name="Zusman T."/>
            <person name="Lifshitz Z."/>
            <person name="Cohen O."/>
            <person name="Gilbert J.A."/>
            <person name="Pupko T."/>
            <person name="Shuman H.A."/>
            <person name="Segal G."/>
        </authorList>
    </citation>
    <scope>NUCLEOTIDE SEQUENCE [LARGE SCALE GENOMIC DNA]</scope>
    <source>
        <strain evidence="7 8">Oak Ridge-10</strain>
    </source>
</reference>
<dbReference type="Gene3D" id="1.20.1740.10">
    <property type="entry name" value="Amino acid/polyamine transporter I"/>
    <property type="match status" value="1"/>
</dbReference>
<keyword evidence="2" id="KW-0813">Transport</keyword>
<feature type="transmembrane region" description="Helical" evidence="6">
    <location>
        <begin position="56"/>
        <end position="76"/>
    </location>
</feature>
<dbReference type="PATRIC" id="fig|29423.5.peg.1433"/>
<evidence type="ECO:0000313" key="7">
    <source>
        <dbReference type="EMBL" id="KTD38426.1"/>
    </source>
</evidence>
<evidence type="ECO:0000256" key="6">
    <source>
        <dbReference type="SAM" id="Phobius"/>
    </source>
</evidence>
<dbReference type="InterPro" id="IPR002293">
    <property type="entry name" value="AA/rel_permease1"/>
</dbReference>
<keyword evidence="3 6" id="KW-0812">Transmembrane</keyword>
<feature type="transmembrane region" description="Helical" evidence="6">
    <location>
        <begin position="88"/>
        <end position="106"/>
    </location>
</feature>
<dbReference type="EMBL" id="LNYP01000028">
    <property type="protein sequence ID" value="KTD38426.1"/>
    <property type="molecule type" value="Genomic_DNA"/>
</dbReference>
<dbReference type="PANTHER" id="PTHR43243:SF4">
    <property type="entry name" value="CATIONIC AMINO ACID TRANSPORTER 4"/>
    <property type="match status" value="1"/>
</dbReference>
<dbReference type="Proteomes" id="UP000054858">
    <property type="component" value="Unassembled WGS sequence"/>
</dbReference>
<feature type="transmembrane region" description="Helical" evidence="6">
    <location>
        <begin position="372"/>
        <end position="394"/>
    </location>
</feature>
<dbReference type="GO" id="GO:0016020">
    <property type="term" value="C:membrane"/>
    <property type="evidence" value="ECO:0007669"/>
    <property type="project" value="UniProtKB-SubCell"/>
</dbReference>
<evidence type="ECO:0000256" key="5">
    <source>
        <dbReference type="ARBA" id="ARBA00023136"/>
    </source>
</evidence>
<dbReference type="RefSeq" id="WP_025386705.1">
    <property type="nucleotide sequence ID" value="NZ_LCUA01000014.1"/>
</dbReference>
<proteinExistence type="predicted"/>
<comment type="caution">
    <text evidence="7">The sequence shown here is derived from an EMBL/GenBank/DDBJ whole genome shotgun (WGS) entry which is preliminary data.</text>
</comment>
<name>A0A0W0X1K6_9GAMM</name>
<feature type="transmembrane region" description="Helical" evidence="6">
    <location>
        <begin position="296"/>
        <end position="324"/>
    </location>
</feature>
<feature type="transmembrane region" description="Helical" evidence="6">
    <location>
        <begin position="28"/>
        <end position="50"/>
    </location>
</feature>
<feature type="transmembrane region" description="Helical" evidence="6">
    <location>
        <begin position="151"/>
        <end position="170"/>
    </location>
</feature>
<evidence type="ECO:0000256" key="4">
    <source>
        <dbReference type="ARBA" id="ARBA00022989"/>
    </source>
</evidence>
<evidence type="ECO:0000256" key="1">
    <source>
        <dbReference type="ARBA" id="ARBA00004141"/>
    </source>
</evidence>
<gene>
    <name evidence="7" type="ORF">Loak_1371</name>
</gene>
<dbReference type="Pfam" id="PF13520">
    <property type="entry name" value="AA_permease_2"/>
    <property type="match status" value="1"/>
</dbReference>
<feature type="transmembrane region" description="Helical" evidence="6">
    <location>
        <begin position="177"/>
        <end position="198"/>
    </location>
</feature>
<organism evidence="7 8">
    <name type="scientific">Legionella oakridgensis</name>
    <dbReference type="NCBI Taxonomy" id="29423"/>
    <lineage>
        <taxon>Bacteria</taxon>
        <taxon>Pseudomonadati</taxon>
        <taxon>Pseudomonadota</taxon>
        <taxon>Gammaproteobacteria</taxon>
        <taxon>Legionellales</taxon>
        <taxon>Legionellaceae</taxon>
        <taxon>Legionella</taxon>
    </lineage>
</organism>
<keyword evidence="5 6" id="KW-0472">Membrane</keyword>
<protein>
    <submittedName>
        <fullName evidence="7">Amino acid transporter PotE</fullName>
    </submittedName>
</protein>
<evidence type="ECO:0000256" key="2">
    <source>
        <dbReference type="ARBA" id="ARBA00022448"/>
    </source>
</evidence>
<dbReference type="AlphaFoldDB" id="A0A0W0X1K6"/>
<feature type="transmembrane region" description="Helical" evidence="6">
    <location>
        <begin position="429"/>
        <end position="447"/>
    </location>
</feature>
<feature type="transmembrane region" description="Helical" evidence="6">
    <location>
        <begin position="345"/>
        <end position="366"/>
    </location>
</feature>
<accession>A0A0W0X1K6</accession>
<comment type="subcellular location">
    <subcellularLocation>
        <location evidence="1">Membrane</location>
        <topology evidence="1">Multi-pass membrane protein</topology>
    </subcellularLocation>
</comment>
<keyword evidence="4 6" id="KW-1133">Transmembrane helix</keyword>
<feature type="transmembrane region" description="Helical" evidence="6">
    <location>
        <begin position="251"/>
        <end position="276"/>
    </location>
</feature>
<dbReference type="PIRSF" id="PIRSF006060">
    <property type="entry name" value="AA_transporter"/>
    <property type="match status" value="1"/>
</dbReference>
<dbReference type="PANTHER" id="PTHR43243">
    <property type="entry name" value="INNER MEMBRANE TRANSPORTER YGJI-RELATED"/>
    <property type="match status" value="1"/>
</dbReference>
<sequence>MDLFRKKEINSLTDCSEHLLKCLSATDLTFLGIGAIIGAGIFVLTGIVAATQTGPAIVFSYIMAGLACAFSALSYAELAAAIGGCGSAYGYAYAGFGEFIAWIVGWDLLLEYSIAVSAVSVGWSSYFNDFLLAMKIHIPVFLLHGPVDGGIINLLAMSIIGVLSILLIWGVKSSSRFNTIMVLVKLVVIFLFIAVAVMEVNPKNWVPFSPFGWSGVMQGASLIFFAYVGFDAVSTAAEEALHPQRDLPIGIIGSLLICTTLYIIVSGLLTGIVHYSTLNVASPISRSLLMLGYKTVAGMVGVGAIAGLTTVMLVLFYGLSRVFFAMARDGLLPQFFSVINIKTRTPVRIIILCGLIMALTSAFVPIGDLAELVNIGTLFAFVIVCSGVIILRYTRPDLPRPFKTPFMPYVPILGIVSCVYLIFNLPWFTMLRFIIWMMIGMLIYFTFSRLNSTLQKSQECPAE</sequence>
<dbReference type="GO" id="GO:0015171">
    <property type="term" value="F:amino acid transmembrane transporter activity"/>
    <property type="evidence" value="ECO:0007669"/>
    <property type="project" value="TreeGrafter"/>
</dbReference>
<evidence type="ECO:0000256" key="3">
    <source>
        <dbReference type="ARBA" id="ARBA00022692"/>
    </source>
</evidence>